<dbReference type="EMBL" id="JAGSOH010000130">
    <property type="protein sequence ID" value="MBR7830406.1"/>
    <property type="molecule type" value="Genomic_DNA"/>
</dbReference>
<dbReference type="RefSeq" id="WP_212521532.1">
    <property type="nucleotide sequence ID" value="NZ_JAGSOH010000130.1"/>
</dbReference>
<dbReference type="InterPro" id="IPR047681">
    <property type="entry name" value="PPA1309-like"/>
</dbReference>
<proteinExistence type="predicted"/>
<keyword evidence="2" id="KW-1185">Reference proteome</keyword>
<evidence type="ECO:0000313" key="1">
    <source>
        <dbReference type="EMBL" id="MBR7830406.1"/>
    </source>
</evidence>
<reference evidence="1" key="1">
    <citation type="submission" date="2021-04" db="EMBL/GenBank/DDBJ databases">
        <title>Genome based classification of Actinospica acidithermotolerans sp. nov., an actinobacterium isolated from an Indonesian hot spring.</title>
        <authorList>
            <person name="Kusuma A.B."/>
            <person name="Putra K.E."/>
            <person name="Nafisah S."/>
            <person name="Loh J."/>
            <person name="Nouioui I."/>
            <person name="Goodfellow M."/>
        </authorList>
    </citation>
    <scope>NUCLEOTIDE SEQUENCE</scope>
    <source>
        <strain evidence="1">MGRD01-02</strain>
    </source>
</reference>
<organism evidence="1 2">
    <name type="scientific">Actinospica acidithermotolerans</name>
    <dbReference type="NCBI Taxonomy" id="2828514"/>
    <lineage>
        <taxon>Bacteria</taxon>
        <taxon>Bacillati</taxon>
        <taxon>Actinomycetota</taxon>
        <taxon>Actinomycetes</taxon>
        <taxon>Catenulisporales</taxon>
        <taxon>Actinospicaceae</taxon>
        <taxon>Actinospica</taxon>
    </lineage>
</organism>
<sequence>MDPSKNPALTQALIELEQHVARDGWDQNVRLFALVDTAQLIAAEPRLAAALAPETVEFGGQIGPQRSYTSIEQEGVPADRPLDELLAGIAWPETVDGAALVIERLMLPPSVQDQLPADEQDADAWVAAHPERQEVRIAVGVLRDGARDCALRLRVKDKDDEVLSGADLVPNLVRALADTLND</sequence>
<protein>
    <submittedName>
        <fullName evidence="1">Uncharacterized protein</fullName>
    </submittedName>
</protein>
<accession>A0A941EFJ4</accession>
<comment type="caution">
    <text evidence="1">The sequence shown here is derived from an EMBL/GenBank/DDBJ whole genome shotgun (WGS) entry which is preliminary data.</text>
</comment>
<name>A0A941EFJ4_9ACTN</name>
<gene>
    <name evidence="1" type="ORF">KDK95_29150</name>
</gene>
<dbReference type="Proteomes" id="UP000676325">
    <property type="component" value="Unassembled WGS sequence"/>
</dbReference>
<dbReference type="AlphaFoldDB" id="A0A941EFJ4"/>
<dbReference type="NCBIfam" id="NF040618">
    <property type="entry name" value="PPA1309_fam"/>
    <property type="match status" value="1"/>
</dbReference>
<evidence type="ECO:0000313" key="2">
    <source>
        <dbReference type="Proteomes" id="UP000676325"/>
    </source>
</evidence>